<proteinExistence type="predicted"/>
<dbReference type="EMBL" id="CM020619">
    <property type="protein sequence ID" value="KAK1866109.1"/>
    <property type="molecule type" value="Genomic_DNA"/>
</dbReference>
<name>A0ACC3C823_PYRYE</name>
<accession>A0ACC3C823</accession>
<reference evidence="1" key="1">
    <citation type="submission" date="2019-11" db="EMBL/GenBank/DDBJ databases">
        <title>Nori genome reveals adaptations in red seaweeds to the harsh intertidal environment.</title>
        <authorList>
            <person name="Wang D."/>
            <person name="Mao Y."/>
        </authorList>
    </citation>
    <scope>NUCLEOTIDE SEQUENCE</scope>
    <source>
        <tissue evidence="1">Gametophyte</tissue>
    </source>
</reference>
<sequence length="369" mass="38070">MAVAPLWGFGNELSSEALPGALPRGQFTPRRVAYGLYAEQLSGTAFTVPRATNARTWLGGGGARGVDFLGGLVAVAGAGSPDERSGLTIYVYACSGDMVDCAATFADGELLLLPQAGALRLVTEAGVLAVPPGTLAVVPRGMRFAAPYRAGHTPFDVVAWHGNHLPYTFDLADYCPVNAVRYEHLDPSIFTVLTVPSGTAPGVAVLDVVVFPPRWSVAEHTLRAPYLHRNGMSEFMGLLRGVYDAKAGGSAGGATAGNGGDADDESGFVPGSASLHPPHSPHGPDAVSYSASEAAPDAPVRMGRAPAPAAATAGADGEVHDADGGGLAFMFESSMMLRLTDWAASGPCVDANYLDCWAGLVSRFDATRP</sequence>
<dbReference type="Proteomes" id="UP000798662">
    <property type="component" value="Chromosome 2"/>
</dbReference>
<evidence type="ECO:0000313" key="2">
    <source>
        <dbReference type="Proteomes" id="UP000798662"/>
    </source>
</evidence>
<keyword evidence="2" id="KW-1185">Reference proteome</keyword>
<protein>
    <submittedName>
        <fullName evidence="1">Uncharacterized protein</fullName>
    </submittedName>
</protein>
<evidence type="ECO:0000313" key="1">
    <source>
        <dbReference type="EMBL" id="KAK1866109.1"/>
    </source>
</evidence>
<gene>
    <name evidence="1" type="ORF">I4F81_008629</name>
</gene>
<organism evidence="1 2">
    <name type="scientific">Pyropia yezoensis</name>
    <name type="common">Susabi-nori</name>
    <name type="synonym">Porphyra yezoensis</name>
    <dbReference type="NCBI Taxonomy" id="2788"/>
    <lineage>
        <taxon>Eukaryota</taxon>
        <taxon>Rhodophyta</taxon>
        <taxon>Bangiophyceae</taxon>
        <taxon>Bangiales</taxon>
        <taxon>Bangiaceae</taxon>
        <taxon>Pyropia</taxon>
    </lineage>
</organism>
<comment type="caution">
    <text evidence="1">The sequence shown here is derived from an EMBL/GenBank/DDBJ whole genome shotgun (WGS) entry which is preliminary data.</text>
</comment>